<evidence type="ECO:0000256" key="1">
    <source>
        <dbReference type="SAM" id="MobiDB-lite"/>
    </source>
</evidence>
<reference evidence="2" key="1">
    <citation type="submission" date="2021-09" db="EMBL/GenBank/DDBJ databases">
        <title>Network and meta-omics reveal the key degrader and cooperation patterns in an efficient 1,4-dioxane-degrading microbial community.</title>
        <authorList>
            <person name="Dai C."/>
        </authorList>
    </citation>
    <scope>NUCLEOTIDE SEQUENCE</scope>
    <source>
        <strain evidence="2">ZM13</strain>
    </source>
</reference>
<accession>A0A9E6ZZH5</accession>
<evidence type="ECO:0000313" key="2">
    <source>
        <dbReference type="EMBL" id="UOK70180.1"/>
    </source>
</evidence>
<sequence length="124" mass="13917">MLLALGWSNERIAGALRITLPTFRRHYFSELKYREVARDRLDMRRVELLWAEVEKGNVAAMKHLDRFLERNDMMLYGRSSGAPAKAAPKPPKLGKKEAAAAAAQRPDTGSTLGQLIAQRQGKVN</sequence>
<gene>
    <name evidence="2" type="ORF">K9D25_15785</name>
</gene>
<dbReference type="RefSeq" id="WP_244376584.1">
    <property type="nucleotide sequence ID" value="NZ_CP083239.1"/>
</dbReference>
<protein>
    <submittedName>
        <fullName evidence="2">Uncharacterized protein</fullName>
    </submittedName>
</protein>
<dbReference type="KEGG" id="apol:K9D25_15785"/>
<feature type="region of interest" description="Disordered" evidence="1">
    <location>
        <begin position="79"/>
        <end position="124"/>
    </location>
</feature>
<dbReference type="EMBL" id="CP083239">
    <property type="protein sequence ID" value="UOK70180.1"/>
    <property type="molecule type" value="Genomic_DNA"/>
</dbReference>
<name>A0A9E6ZZH5_9HYPH</name>
<organism evidence="2 3">
    <name type="scientific">Ancylobacter polymorphus</name>
    <dbReference type="NCBI Taxonomy" id="223390"/>
    <lineage>
        <taxon>Bacteria</taxon>
        <taxon>Pseudomonadati</taxon>
        <taxon>Pseudomonadota</taxon>
        <taxon>Alphaproteobacteria</taxon>
        <taxon>Hyphomicrobiales</taxon>
        <taxon>Xanthobacteraceae</taxon>
        <taxon>Ancylobacter</taxon>
    </lineage>
</organism>
<dbReference type="AlphaFoldDB" id="A0A9E6ZZH5"/>
<evidence type="ECO:0000313" key="3">
    <source>
        <dbReference type="Proteomes" id="UP000831684"/>
    </source>
</evidence>
<proteinExistence type="predicted"/>
<dbReference type="Proteomes" id="UP000831684">
    <property type="component" value="Chromosome"/>
</dbReference>